<proteinExistence type="predicted"/>
<organism evidence="2">
    <name type="scientific">Rhodanobacter sp. FW102-FHT14D07</name>
    <dbReference type="NCBI Taxonomy" id="3351462"/>
    <lineage>
        <taxon>Bacteria</taxon>
        <taxon>Pseudomonadati</taxon>
        <taxon>Pseudomonadota</taxon>
        <taxon>Gammaproteobacteria</taxon>
        <taxon>Lysobacterales</taxon>
        <taxon>Rhodanobacteraceae</taxon>
        <taxon>Rhodanobacter</taxon>
    </lineage>
</organism>
<feature type="signal peptide" evidence="1">
    <location>
        <begin position="1"/>
        <end position="19"/>
    </location>
</feature>
<keyword evidence="1" id="KW-0732">Signal</keyword>
<evidence type="ECO:0000256" key="1">
    <source>
        <dbReference type="SAM" id="SignalP"/>
    </source>
</evidence>
<feature type="chain" id="PRO_5044505601" description="VCBS repeat-containing protein" evidence="1">
    <location>
        <begin position="20"/>
        <end position="214"/>
    </location>
</feature>
<protein>
    <recommendedName>
        <fullName evidence="3">VCBS repeat-containing protein</fullName>
    </recommendedName>
</protein>
<dbReference type="InterPro" id="IPR054139">
    <property type="entry name" value="CarG-like"/>
</dbReference>
<evidence type="ECO:0000313" key="2">
    <source>
        <dbReference type="EMBL" id="XIA20431.1"/>
    </source>
</evidence>
<evidence type="ECO:0008006" key="3">
    <source>
        <dbReference type="Google" id="ProtNLM"/>
    </source>
</evidence>
<sequence>MKSAWIVAFALVCPLALRAQTPVQPSHGRNFSHLQVIDIANGPNAIDIDGDGRKDLVFNAHRSNFNAHDFEHITFYMQDHVEAGETDGTVQRKPMWNVVPFFNEKIPEYVAFDTIEGADCWLRDMVLLRNSEGSVTVITADRALGTSYADKARMTFSIYRVAHNADGAPGSPPVYFQRIDQFQSRNLYCDANYAIAAELGVKFRHPLEDNGIDH</sequence>
<reference evidence="2" key="1">
    <citation type="submission" date="2024-10" db="EMBL/GenBank/DDBJ databases">
        <authorList>
            <person name="Lesea H.P."/>
            <person name="Kuehl J.V."/>
            <person name="Chandonia J.-M."/>
        </authorList>
    </citation>
    <scope>NUCLEOTIDE SEQUENCE</scope>
    <source>
        <strain evidence="2">FW102-FHT14D07</strain>
    </source>
</reference>
<name>A0AB74UUQ8_9GAMM</name>
<accession>A0AB74UUQ8</accession>
<dbReference type="EMBL" id="CP170721">
    <property type="protein sequence ID" value="XIA20431.1"/>
    <property type="molecule type" value="Genomic_DNA"/>
</dbReference>
<gene>
    <name evidence="2" type="ORF">ACFYG5_03990</name>
</gene>
<dbReference type="RefSeq" id="WP_395121209.1">
    <property type="nucleotide sequence ID" value="NZ_CP170721.1"/>
</dbReference>
<dbReference type="Pfam" id="PF21955">
    <property type="entry name" value="CarG-like"/>
    <property type="match status" value="1"/>
</dbReference>
<dbReference type="AlphaFoldDB" id="A0AB74UUQ8"/>